<dbReference type="EMBL" id="JAAQPF010000479">
    <property type="protein sequence ID" value="KAF5701584.1"/>
    <property type="molecule type" value="Genomic_DNA"/>
</dbReference>
<protein>
    <submittedName>
        <fullName evidence="1">Uncharacterized protein</fullName>
    </submittedName>
</protein>
<reference evidence="1 2" key="1">
    <citation type="submission" date="2020-05" db="EMBL/GenBank/DDBJ databases">
        <title>Identification and distribution of gene clusters putatively required for synthesis of sphingolipid metabolism inhibitors in phylogenetically diverse species of the filamentous fungus Fusarium.</title>
        <authorList>
            <person name="Kim H.-S."/>
            <person name="Busman M."/>
            <person name="Brown D.W."/>
            <person name="Divon H."/>
            <person name="Uhlig S."/>
            <person name="Proctor R.H."/>
        </authorList>
    </citation>
    <scope>NUCLEOTIDE SEQUENCE [LARGE SCALE GENOMIC DNA]</scope>
    <source>
        <strain evidence="1 2">NRRL 26131</strain>
    </source>
</reference>
<comment type="caution">
    <text evidence="1">The sequence shown here is derived from an EMBL/GenBank/DDBJ whole genome shotgun (WGS) entry which is preliminary data.</text>
</comment>
<organism evidence="1 2">
    <name type="scientific">Fusarium globosum</name>
    <dbReference type="NCBI Taxonomy" id="78864"/>
    <lineage>
        <taxon>Eukaryota</taxon>
        <taxon>Fungi</taxon>
        <taxon>Dikarya</taxon>
        <taxon>Ascomycota</taxon>
        <taxon>Pezizomycotina</taxon>
        <taxon>Sordariomycetes</taxon>
        <taxon>Hypocreomycetidae</taxon>
        <taxon>Hypocreales</taxon>
        <taxon>Nectriaceae</taxon>
        <taxon>Fusarium</taxon>
        <taxon>Fusarium fujikuroi species complex</taxon>
    </lineage>
</organism>
<gene>
    <name evidence="1" type="ORF">FGLOB1_10137</name>
</gene>
<evidence type="ECO:0000313" key="2">
    <source>
        <dbReference type="Proteomes" id="UP000532311"/>
    </source>
</evidence>
<dbReference type="AlphaFoldDB" id="A0A8H5XXE8"/>
<dbReference type="Proteomes" id="UP000532311">
    <property type="component" value="Unassembled WGS sequence"/>
</dbReference>
<keyword evidence="2" id="KW-1185">Reference proteome</keyword>
<evidence type="ECO:0000313" key="1">
    <source>
        <dbReference type="EMBL" id="KAF5701584.1"/>
    </source>
</evidence>
<sequence>MGPGTGENETLGSNSEAPRPEQILVDIRDIVQRLERQFAQVFAAWERMVTTLENIASSVQPPFNNAGRILALIAIPTFFKKRIIALCNFMKRWSKKCLEVKLDQPKPEGPWPSCRRAFAKLISGIDFIMTPFQVTTDDEELAKDRQIQIDQLRATLAQKWLEINAFHLHHTL</sequence>
<name>A0A8H5XXE8_9HYPO</name>
<proteinExistence type="predicted"/>
<accession>A0A8H5XXE8</accession>